<dbReference type="RefSeq" id="WP_008187217.1">
    <property type="nucleotide sequence ID" value="NZ_GL890940.1"/>
</dbReference>
<keyword evidence="1" id="KW-0472">Membrane</keyword>
<protein>
    <recommendedName>
        <fullName evidence="4">DUF1574 domain-containing protein</fullName>
    </recommendedName>
</protein>
<name>F4XVU1_9CYAN</name>
<sequence length="376" mass="43970">MTQFSIWKNCKYHNLFTATAYSIIFTITLTIFFVLANIIFPYPNILNSPNNVNLKLKYFAEHKDEYNAIFIGPSTTEHGIVPNLFDKLMAEQNREIKSFNGAIGGATVAEIDFYLRDIIALKPANLNWLFIEYPDAMDEKLRNSGSARSIYWHTPKQTILALRIMLEKKHPLRLKFIIAYGNLKSFLYRILSMGRFSNFWQQKVLHSNPLKIAKQQLLIEESGYISLDRLAKYTSKWDNVRRKLLNNLDDYYQNVDKEIYKFKQRNTASINLFKPYTLKVIKNMCDLIEEQGIKPIVFISPTVGYEETTAMELYKSRNTSVVFALNNPEAFPTLYQVDNRWDFVHLNDRGAREFTRSMAEQFTKYLETEKSGIYPL</sequence>
<accession>F4XVU1</accession>
<evidence type="ECO:0000256" key="1">
    <source>
        <dbReference type="SAM" id="Phobius"/>
    </source>
</evidence>
<dbReference type="eggNOG" id="ENOG5032TC5">
    <property type="taxonomic scope" value="Bacteria"/>
</dbReference>
<dbReference type="AlphaFoldDB" id="F4XVU1"/>
<reference evidence="3" key="1">
    <citation type="journal article" date="2011" name="Proc. Natl. Acad. Sci. U.S.A.">
        <title>Genomic insights into the physiology and ecology of the marine filamentous cyanobacterium Lyngbya majuscula.</title>
        <authorList>
            <person name="Jones A.C."/>
            <person name="Monroe E.A."/>
            <person name="Podell S."/>
            <person name="Hess W.R."/>
            <person name="Klages S."/>
            <person name="Esquenazi E."/>
            <person name="Niessen S."/>
            <person name="Hoover H."/>
            <person name="Rothmann M."/>
            <person name="Lasken R.S."/>
            <person name="Yates J.R.III."/>
            <person name="Reinhardt R."/>
            <person name="Kube M."/>
            <person name="Burkart M.D."/>
            <person name="Allen E.E."/>
            <person name="Dorrestein P.C."/>
            <person name="Gerwick W.H."/>
            <person name="Gerwick L."/>
        </authorList>
    </citation>
    <scope>NUCLEOTIDE SEQUENCE [LARGE SCALE GENOMIC DNA]</scope>
    <source>
        <strain evidence="3">3L</strain>
    </source>
</reference>
<dbReference type="SUPFAM" id="SSF52266">
    <property type="entry name" value="SGNH hydrolase"/>
    <property type="match status" value="1"/>
</dbReference>
<proteinExistence type="predicted"/>
<dbReference type="EMBL" id="GL890940">
    <property type="protein sequence ID" value="EGJ31354.1"/>
    <property type="molecule type" value="Genomic_DNA"/>
</dbReference>
<evidence type="ECO:0008006" key="4">
    <source>
        <dbReference type="Google" id="ProtNLM"/>
    </source>
</evidence>
<gene>
    <name evidence="2" type="ORF">LYNGBM3L_41020</name>
</gene>
<keyword evidence="1" id="KW-0812">Transmembrane</keyword>
<keyword evidence="3" id="KW-1185">Reference proteome</keyword>
<feature type="transmembrane region" description="Helical" evidence="1">
    <location>
        <begin position="12"/>
        <end position="40"/>
    </location>
</feature>
<evidence type="ECO:0000313" key="2">
    <source>
        <dbReference type="EMBL" id="EGJ31354.1"/>
    </source>
</evidence>
<dbReference type="HOGENOM" id="CLU_723311_0_0_3"/>
<dbReference type="Proteomes" id="UP000003959">
    <property type="component" value="Unassembled WGS sequence"/>
</dbReference>
<dbReference type="OrthoDB" id="484119at2"/>
<organism evidence="2 3">
    <name type="scientific">Moorena producens 3L</name>
    <dbReference type="NCBI Taxonomy" id="489825"/>
    <lineage>
        <taxon>Bacteria</taxon>
        <taxon>Bacillati</taxon>
        <taxon>Cyanobacteriota</taxon>
        <taxon>Cyanophyceae</taxon>
        <taxon>Coleofasciculales</taxon>
        <taxon>Coleofasciculaceae</taxon>
        <taxon>Moorena</taxon>
    </lineage>
</organism>
<keyword evidence="1" id="KW-1133">Transmembrane helix</keyword>
<evidence type="ECO:0000313" key="3">
    <source>
        <dbReference type="Proteomes" id="UP000003959"/>
    </source>
</evidence>